<dbReference type="SUPFAM" id="SSF48695">
    <property type="entry name" value="Multiheme cytochromes"/>
    <property type="match status" value="1"/>
</dbReference>
<dbReference type="InterPro" id="IPR036280">
    <property type="entry name" value="Multihaem_cyt_sf"/>
</dbReference>
<evidence type="ECO:0000313" key="2">
    <source>
        <dbReference type="EMBL" id="MBB5695094.1"/>
    </source>
</evidence>
<evidence type="ECO:0000313" key="3">
    <source>
        <dbReference type="Proteomes" id="UP000580654"/>
    </source>
</evidence>
<dbReference type="RefSeq" id="WP_184520299.1">
    <property type="nucleotide sequence ID" value="NZ_JACIJD010000014.1"/>
</dbReference>
<dbReference type="PANTHER" id="PTHR39425:SF1">
    <property type="entry name" value="CYTOCHROME C7-LIKE DOMAIN-CONTAINING PROTEIN"/>
    <property type="match status" value="1"/>
</dbReference>
<feature type="domain" description="Cytochrome c7-like" evidence="1">
    <location>
        <begin position="128"/>
        <end position="223"/>
    </location>
</feature>
<evidence type="ECO:0000259" key="1">
    <source>
        <dbReference type="Pfam" id="PF14522"/>
    </source>
</evidence>
<sequence length="223" mass="23766">MAQLFSPRADRRLRLGLLAGAGLVLLVGASGFAWVRAGAAWAVGEPAAQPIPFSHAVHAGGLGLDCRFCHAGVERTADAGMPSAETCLGCHERVWNVTAQFAPLRAAIARGAPVGWSSVSRLPDHARLSHVAHTQAGVACSTCHGAVEEMPRTVRAENLSMGFCLDCHRDPSARQRPASAVMARDYLPTGEPHALRPHGLQALRYEHYGVEVSPLTRCSTCHR</sequence>
<dbReference type="Proteomes" id="UP000580654">
    <property type="component" value="Unassembled WGS sequence"/>
</dbReference>
<gene>
    <name evidence="2" type="ORF">FHS87_003148</name>
</gene>
<comment type="caution">
    <text evidence="2">The sequence shown here is derived from an EMBL/GenBank/DDBJ whole genome shotgun (WGS) entry which is preliminary data.</text>
</comment>
<dbReference type="CDD" id="cd08168">
    <property type="entry name" value="Cytochrom_C3"/>
    <property type="match status" value="1"/>
</dbReference>
<dbReference type="AlphaFoldDB" id="A0A840YL86"/>
<organism evidence="2 3">
    <name type="scientific">Muricoccus pecuniae</name>
    <dbReference type="NCBI Taxonomy" id="693023"/>
    <lineage>
        <taxon>Bacteria</taxon>
        <taxon>Pseudomonadati</taxon>
        <taxon>Pseudomonadota</taxon>
        <taxon>Alphaproteobacteria</taxon>
        <taxon>Acetobacterales</taxon>
        <taxon>Roseomonadaceae</taxon>
        <taxon>Muricoccus</taxon>
    </lineage>
</organism>
<dbReference type="Pfam" id="PF14522">
    <property type="entry name" value="Cytochrome_C7"/>
    <property type="match status" value="1"/>
</dbReference>
<dbReference type="Gene3D" id="3.90.10.10">
    <property type="entry name" value="Cytochrome C3"/>
    <property type="match status" value="2"/>
</dbReference>
<dbReference type="PANTHER" id="PTHR39425">
    <property type="entry name" value="LIPOPROTEIN CYTOCHROME C"/>
    <property type="match status" value="1"/>
</dbReference>
<protein>
    <recommendedName>
        <fullName evidence="1">Cytochrome c7-like domain-containing protein</fullName>
    </recommendedName>
</protein>
<name>A0A840YL86_9PROT</name>
<reference evidence="2 3" key="1">
    <citation type="submission" date="2020-08" db="EMBL/GenBank/DDBJ databases">
        <title>Genomic Encyclopedia of Type Strains, Phase IV (KMG-IV): sequencing the most valuable type-strain genomes for metagenomic binning, comparative biology and taxonomic classification.</title>
        <authorList>
            <person name="Goeker M."/>
        </authorList>
    </citation>
    <scope>NUCLEOTIDE SEQUENCE [LARGE SCALE GENOMIC DNA]</scope>
    <source>
        <strain evidence="2 3">DSM 25622</strain>
    </source>
</reference>
<proteinExistence type="predicted"/>
<keyword evidence="3" id="KW-1185">Reference proteome</keyword>
<dbReference type="InterPro" id="IPR029467">
    <property type="entry name" value="Cyt_c7-like"/>
</dbReference>
<dbReference type="EMBL" id="JACIJD010000014">
    <property type="protein sequence ID" value="MBB5695094.1"/>
    <property type="molecule type" value="Genomic_DNA"/>
</dbReference>
<accession>A0A840YL86</accession>